<dbReference type="EMBL" id="CP016428">
    <property type="protein sequence ID" value="ANW00098.1"/>
    <property type="molecule type" value="Genomic_DNA"/>
</dbReference>
<dbReference type="KEGG" id="bic:LMTR13_07775"/>
<proteinExistence type="predicted"/>
<keyword evidence="2" id="KW-1185">Reference proteome</keyword>
<dbReference type="AlphaFoldDB" id="A0A1B1UBE6"/>
<dbReference type="STRING" id="1274631.LMTR13_07775"/>
<organism evidence="1 2">
    <name type="scientific">Bradyrhizobium icense</name>
    <dbReference type="NCBI Taxonomy" id="1274631"/>
    <lineage>
        <taxon>Bacteria</taxon>
        <taxon>Pseudomonadati</taxon>
        <taxon>Pseudomonadota</taxon>
        <taxon>Alphaproteobacteria</taxon>
        <taxon>Hyphomicrobiales</taxon>
        <taxon>Nitrobacteraceae</taxon>
        <taxon>Bradyrhizobium</taxon>
    </lineage>
</organism>
<accession>A0A1B1UBE6</accession>
<evidence type="ECO:0000313" key="1">
    <source>
        <dbReference type="EMBL" id="ANW00098.1"/>
    </source>
</evidence>
<reference evidence="1 2" key="1">
    <citation type="submission" date="2016-07" db="EMBL/GenBank/DDBJ databases">
        <title>Complete genome sequence of Bradyrhizobium icense LMTR 13T, a potential inoculant strain isolated from lima bean (Phaseolus lunatus) in Peru.</title>
        <authorList>
            <person name="Ormeno-Orrillo E."/>
            <person name="Duran D."/>
            <person name="Rogel M.A."/>
            <person name="Rey L."/>
            <person name="Imperial J."/>
            <person name="Ruiz-Argueso T."/>
            <person name="Martinez-Romero E."/>
        </authorList>
    </citation>
    <scope>NUCLEOTIDE SEQUENCE [LARGE SCALE GENOMIC DNA]</scope>
    <source>
        <strain evidence="1 2">LMTR 13</strain>
    </source>
</reference>
<evidence type="ECO:0000313" key="2">
    <source>
        <dbReference type="Proteomes" id="UP000092839"/>
    </source>
</evidence>
<sequence length="67" mass="7920">MRTKLEQANLKGQAESGGFAHFALTIPGFRGSKQLREFAYWKRYYPAFDVESYLQRPYGRLKTLPFW</sequence>
<dbReference type="Proteomes" id="UP000092839">
    <property type="component" value="Chromosome"/>
</dbReference>
<protein>
    <submittedName>
        <fullName evidence="1">Uncharacterized protein</fullName>
    </submittedName>
</protein>
<name>A0A1B1UBE6_9BRAD</name>
<gene>
    <name evidence="1" type="ORF">LMTR13_07775</name>
</gene>